<name>A0ABM5S529_PANPU</name>
<dbReference type="Proteomes" id="UP000035086">
    <property type="component" value="Chromosome"/>
</dbReference>
<accession>A0ABM5S529</accession>
<dbReference type="EMBL" id="CP010310">
    <property type="protein sequence ID" value="AJC22861.1"/>
    <property type="molecule type" value="Genomic_DNA"/>
</dbReference>
<dbReference type="SUPFAM" id="SSF143081">
    <property type="entry name" value="BB1717-like"/>
    <property type="match status" value="1"/>
</dbReference>
<gene>
    <name evidence="1" type="ORF">RO07_24740</name>
</gene>
<keyword evidence="2" id="KW-1185">Reference proteome</keyword>
<evidence type="ECO:0000313" key="2">
    <source>
        <dbReference type="Proteomes" id="UP000035086"/>
    </source>
</evidence>
<reference evidence="1" key="1">
    <citation type="submission" date="2016-11" db="EMBL/GenBank/DDBJ databases">
        <title>Complete Genome Sequencing of Pandoraea pulmonicola DSM 16583.</title>
        <authorList>
            <person name="Chan K.-G."/>
        </authorList>
    </citation>
    <scope>NUCLEOTIDE SEQUENCE</scope>
    <source>
        <strain evidence="1">DSM 16583</strain>
    </source>
</reference>
<proteinExistence type="predicted"/>
<dbReference type="InterPro" id="IPR036590">
    <property type="entry name" value="SRAP-like"/>
</dbReference>
<protein>
    <submittedName>
        <fullName evidence="1">Uncharacterized protein</fullName>
    </submittedName>
</protein>
<dbReference type="RefSeq" id="WP_039412464.1">
    <property type="nucleotide sequence ID" value="NZ_CP010310.2"/>
</dbReference>
<sequence length="63" mass="7168">MGEKRSFAGAWSFHKPGSEKRSVFIIRQDDYDDWFRARSMDEVRSFLVLSDAATMEAAPAPKA</sequence>
<evidence type="ECO:0000313" key="1">
    <source>
        <dbReference type="EMBL" id="AJC22861.1"/>
    </source>
</evidence>
<organism evidence="1 2">
    <name type="scientific">Pandoraea pulmonicola</name>
    <dbReference type="NCBI Taxonomy" id="93221"/>
    <lineage>
        <taxon>Bacteria</taxon>
        <taxon>Pseudomonadati</taxon>
        <taxon>Pseudomonadota</taxon>
        <taxon>Betaproteobacteria</taxon>
        <taxon>Burkholderiales</taxon>
        <taxon>Burkholderiaceae</taxon>
        <taxon>Pandoraea</taxon>
    </lineage>
</organism>